<name>A0A1W1EFZ8_9ZZZZ</name>
<evidence type="ECO:0000256" key="1">
    <source>
        <dbReference type="SAM" id="MobiDB-lite"/>
    </source>
</evidence>
<proteinExistence type="predicted"/>
<feature type="region of interest" description="Disordered" evidence="1">
    <location>
        <begin position="82"/>
        <end position="109"/>
    </location>
</feature>
<dbReference type="EMBL" id="FPKX01000074">
    <property type="protein sequence ID" value="SFZ98997.1"/>
    <property type="molecule type" value="Genomic_DNA"/>
</dbReference>
<organism evidence="2">
    <name type="scientific">hydrothermal vent metagenome</name>
    <dbReference type="NCBI Taxonomy" id="652676"/>
    <lineage>
        <taxon>unclassified sequences</taxon>
        <taxon>metagenomes</taxon>
        <taxon>ecological metagenomes</taxon>
    </lineage>
</organism>
<accession>A0A1W1EFZ8</accession>
<dbReference type="AlphaFoldDB" id="A0A1W1EFZ8"/>
<gene>
    <name evidence="2" type="ORF">MNB_SV-5-911</name>
</gene>
<feature type="compositionally biased region" description="Polar residues" evidence="1">
    <location>
        <begin position="99"/>
        <end position="109"/>
    </location>
</feature>
<evidence type="ECO:0000313" key="2">
    <source>
        <dbReference type="EMBL" id="SFZ98997.1"/>
    </source>
</evidence>
<protein>
    <submittedName>
        <fullName evidence="2">Uncharacterized protein</fullName>
    </submittedName>
</protein>
<sequence length="109" mass="12465">MAGMFESVIKTSPLGRWYIELTDTMKDNVEPTICLDVFEYADKIEEFGKEYEGAVEVIWSSDDNVTPEQINEVRMQMNAYEAEQEAKRNEENNMPDGTPNFSATPDLQS</sequence>
<reference evidence="2" key="1">
    <citation type="submission" date="2016-10" db="EMBL/GenBank/DDBJ databases">
        <authorList>
            <person name="de Groot N.N."/>
        </authorList>
    </citation>
    <scope>NUCLEOTIDE SEQUENCE</scope>
</reference>